<dbReference type="SUPFAM" id="SSF47384">
    <property type="entry name" value="Homodimeric domain of signal transducing histidine kinase"/>
    <property type="match status" value="1"/>
</dbReference>
<dbReference type="GO" id="GO:0005886">
    <property type="term" value="C:plasma membrane"/>
    <property type="evidence" value="ECO:0007669"/>
    <property type="project" value="TreeGrafter"/>
</dbReference>
<keyword evidence="8" id="KW-1133">Transmembrane helix</keyword>
<dbReference type="InterPro" id="IPR050351">
    <property type="entry name" value="BphY/WalK/GraS-like"/>
</dbReference>
<keyword evidence="8" id="KW-0812">Transmembrane</keyword>
<dbReference type="SMART" id="SM00387">
    <property type="entry name" value="HATPase_c"/>
    <property type="match status" value="1"/>
</dbReference>
<feature type="transmembrane region" description="Helical" evidence="8">
    <location>
        <begin position="12"/>
        <end position="32"/>
    </location>
</feature>
<dbReference type="InterPro" id="IPR005467">
    <property type="entry name" value="His_kinase_dom"/>
</dbReference>
<dbReference type="KEGG" id="mmaa:FR932_12705"/>
<evidence type="ECO:0000256" key="3">
    <source>
        <dbReference type="ARBA" id="ARBA00012438"/>
    </source>
</evidence>
<dbReference type="PROSITE" id="PS50885">
    <property type="entry name" value="HAMP"/>
    <property type="match status" value="1"/>
</dbReference>
<dbReference type="Gene3D" id="1.10.287.130">
    <property type="match status" value="1"/>
</dbReference>
<dbReference type="InterPro" id="IPR003661">
    <property type="entry name" value="HisK_dim/P_dom"/>
</dbReference>
<comment type="subcellular location">
    <subcellularLocation>
        <location evidence="2">Membrane</location>
    </subcellularLocation>
</comment>
<protein>
    <recommendedName>
        <fullName evidence="3">histidine kinase</fullName>
        <ecNumber evidence="3">2.7.13.3</ecNumber>
    </recommendedName>
</protein>
<dbReference type="Pfam" id="PF02518">
    <property type="entry name" value="HATPase_c"/>
    <property type="match status" value="1"/>
</dbReference>
<keyword evidence="5" id="KW-0808">Transferase</keyword>
<dbReference type="PANTHER" id="PTHR45453:SF1">
    <property type="entry name" value="PHOSPHATE REGULON SENSOR PROTEIN PHOR"/>
    <property type="match status" value="1"/>
</dbReference>
<dbReference type="InterPro" id="IPR036097">
    <property type="entry name" value="HisK_dim/P_sf"/>
</dbReference>
<dbReference type="SUPFAM" id="SSF55874">
    <property type="entry name" value="ATPase domain of HSP90 chaperone/DNA topoisomerase II/histidine kinase"/>
    <property type="match status" value="1"/>
</dbReference>
<evidence type="ECO:0000313" key="11">
    <source>
        <dbReference type="EMBL" id="QFI38649.1"/>
    </source>
</evidence>
<evidence type="ECO:0000256" key="1">
    <source>
        <dbReference type="ARBA" id="ARBA00000085"/>
    </source>
</evidence>
<keyword evidence="8" id="KW-0472">Membrane</keyword>
<dbReference type="EC" id="2.7.13.3" evidence="3"/>
<evidence type="ECO:0000313" key="12">
    <source>
        <dbReference type="Proteomes" id="UP000327424"/>
    </source>
</evidence>
<dbReference type="PRINTS" id="PR00344">
    <property type="entry name" value="BCTRLSENSOR"/>
</dbReference>
<comment type="catalytic activity">
    <reaction evidence="1">
        <text>ATP + protein L-histidine = ADP + protein N-phospho-L-histidine.</text>
        <dbReference type="EC" id="2.7.13.3"/>
    </reaction>
</comment>
<gene>
    <name evidence="11" type="ORF">FR932_12705</name>
</gene>
<evidence type="ECO:0000256" key="6">
    <source>
        <dbReference type="ARBA" id="ARBA00022777"/>
    </source>
</evidence>
<reference evidence="11 12" key="1">
    <citation type="submission" date="2019-09" db="EMBL/GenBank/DDBJ databases">
        <title>Hybrid Assembly of the complete Genome of the Deep-Sea Bacterium Moritella marina from long Nanopore and Illumina reads.</title>
        <authorList>
            <person name="Magin S."/>
            <person name="Georgoulis A."/>
            <person name="Papadimitriou K."/>
            <person name="Iliakis G."/>
            <person name="Vorgias C.E."/>
        </authorList>
    </citation>
    <scope>NUCLEOTIDE SEQUENCE [LARGE SCALE GENOMIC DNA]</scope>
    <source>
        <strain evidence="11 12">MP-1</strain>
    </source>
</reference>
<dbReference type="InterPro" id="IPR004358">
    <property type="entry name" value="Sig_transdc_His_kin-like_C"/>
</dbReference>
<evidence type="ECO:0000256" key="8">
    <source>
        <dbReference type="SAM" id="Phobius"/>
    </source>
</evidence>
<dbReference type="PROSITE" id="PS50109">
    <property type="entry name" value="HIS_KIN"/>
    <property type="match status" value="1"/>
</dbReference>
<organism evidence="11 12">
    <name type="scientific">Moritella marina ATCC 15381</name>
    <dbReference type="NCBI Taxonomy" id="1202962"/>
    <lineage>
        <taxon>Bacteria</taxon>
        <taxon>Pseudomonadati</taxon>
        <taxon>Pseudomonadota</taxon>
        <taxon>Gammaproteobacteria</taxon>
        <taxon>Alteromonadales</taxon>
        <taxon>Moritellaceae</taxon>
        <taxon>Moritella</taxon>
    </lineage>
</organism>
<dbReference type="InterPro" id="IPR036890">
    <property type="entry name" value="HATPase_C_sf"/>
</dbReference>
<dbReference type="GO" id="GO:0016036">
    <property type="term" value="P:cellular response to phosphate starvation"/>
    <property type="evidence" value="ECO:0007669"/>
    <property type="project" value="TreeGrafter"/>
</dbReference>
<evidence type="ECO:0000256" key="2">
    <source>
        <dbReference type="ARBA" id="ARBA00004370"/>
    </source>
</evidence>
<proteinExistence type="predicted"/>
<keyword evidence="12" id="KW-1185">Reference proteome</keyword>
<feature type="domain" description="HAMP" evidence="10">
    <location>
        <begin position="172"/>
        <end position="226"/>
    </location>
</feature>
<dbReference type="Proteomes" id="UP000327424">
    <property type="component" value="Chromosome"/>
</dbReference>
<keyword evidence="7" id="KW-0902">Two-component regulatory system</keyword>
<evidence type="ECO:0000256" key="4">
    <source>
        <dbReference type="ARBA" id="ARBA00022553"/>
    </source>
</evidence>
<dbReference type="PANTHER" id="PTHR45453">
    <property type="entry name" value="PHOSPHATE REGULON SENSOR PROTEIN PHOR"/>
    <property type="match status" value="1"/>
</dbReference>
<dbReference type="OrthoDB" id="9804645at2"/>
<dbReference type="EMBL" id="CP044399">
    <property type="protein sequence ID" value="QFI38649.1"/>
    <property type="molecule type" value="Genomic_DNA"/>
</dbReference>
<accession>A0A5J6WKL3</accession>
<keyword evidence="6 11" id="KW-0418">Kinase</keyword>
<dbReference type="CDD" id="cd00082">
    <property type="entry name" value="HisKA"/>
    <property type="match status" value="1"/>
</dbReference>
<evidence type="ECO:0000256" key="5">
    <source>
        <dbReference type="ARBA" id="ARBA00022679"/>
    </source>
</evidence>
<dbReference type="InterPro" id="IPR003660">
    <property type="entry name" value="HAMP_dom"/>
</dbReference>
<feature type="transmembrane region" description="Helical" evidence="8">
    <location>
        <begin position="151"/>
        <end position="173"/>
    </location>
</feature>
<dbReference type="InterPro" id="IPR003594">
    <property type="entry name" value="HATPase_dom"/>
</dbReference>
<dbReference type="AlphaFoldDB" id="A0A5J6WKL3"/>
<dbReference type="Gene3D" id="3.30.565.10">
    <property type="entry name" value="Histidine kinase-like ATPase, C-terminal domain"/>
    <property type="match status" value="1"/>
</dbReference>
<dbReference type="GO" id="GO:0004721">
    <property type="term" value="F:phosphoprotein phosphatase activity"/>
    <property type="evidence" value="ECO:0007669"/>
    <property type="project" value="TreeGrafter"/>
</dbReference>
<sequence>MFPFKSLPSMFARLYFGLTVSLIATLYLFFIFSESYIRKYDVEMFLRDGRYFLEQYVEQKGTENSLYKELETTQKETFYIFKLELLSQWDGSLPCDNCEKIFTIDSIPVYLNNNNLYIAVFPIPNTNNHFVFIEHGEFFSHDVPWYQNPTVLFILALTSCVIFVLCIAIYLPLRQLQKQTNSFQQTQMKFGNGKLAERANEKLPAPVGHLAKSFNKMANEIENRVIQSQIFAQAIPHEVRTPLSRIQLVNDILRMKSQPAEADLHDDIDLYIEDINNLTTSIIMLSKLTSMESSFYETHRSNLNLTTFIPLRISAHPHKKINIVTQIAENIVVRCDSTMARLVVDNLIKNAIKYTHSSVKISLIDHGTYLELSVEDDGSGIHESKRKEVFMPFARLDKSRNSKTGGFGLGLAITHAAITRLEWAIDITHSNMSGANFTVIIPKPSNID</sequence>
<dbReference type="GO" id="GO:0000155">
    <property type="term" value="F:phosphorelay sensor kinase activity"/>
    <property type="evidence" value="ECO:0007669"/>
    <property type="project" value="InterPro"/>
</dbReference>
<keyword evidence="4" id="KW-0597">Phosphoprotein</keyword>
<name>A0A5J6WKL3_MORMI</name>
<evidence type="ECO:0000256" key="7">
    <source>
        <dbReference type="ARBA" id="ARBA00023012"/>
    </source>
</evidence>
<dbReference type="CDD" id="cd06225">
    <property type="entry name" value="HAMP"/>
    <property type="match status" value="1"/>
</dbReference>
<feature type="domain" description="Histidine kinase" evidence="9">
    <location>
        <begin position="234"/>
        <end position="445"/>
    </location>
</feature>
<evidence type="ECO:0000259" key="9">
    <source>
        <dbReference type="PROSITE" id="PS50109"/>
    </source>
</evidence>
<evidence type="ECO:0000259" key="10">
    <source>
        <dbReference type="PROSITE" id="PS50885"/>
    </source>
</evidence>